<sequence length="419" mass="45514">MHRISTRGRWPGLCAWALAWAAWPNLATGAAEPAPTLSLPQAFERAWARQPEAQALPERRASGLAQREASRAWTPEPVAVEASVRSDRWHRREGAQELEVGVAVPLWLPGERERAQGLAEAQLQAVDARALLAQWQLAQALRERWWALQRDREDLRAAQERLQASQALADDVARRVQAGDLSRADRHQADAARAQAQAEQALAQAQAVASEQALRALLGLAPGEPLQPADAPEPEPAPDAAVPAHPLLQALAAQAASAQRAEALAAAQSRANPELTLLQGRDRSARGEPSAGSVTLGLRWPLGRSERHRATLSAAAAERTELEAQLARERERVDAERHSAAAALVAARAVLAAATERARLATETRAFFDKSFRLGETDLPTRLRVDQDAAHAQRELARARIDLNRAIAQQRQSLGLLPQ</sequence>
<dbReference type="EMBL" id="SACM01000004">
    <property type="protein sequence ID" value="RVT83608.1"/>
    <property type="molecule type" value="Genomic_DNA"/>
</dbReference>
<dbReference type="SUPFAM" id="SSF56954">
    <property type="entry name" value="Outer membrane efflux proteins (OEP)"/>
    <property type="match status" value="1"/>
</dbReference>
<keyword evidence="3" id="KW-0732">Signal</keyword>
<reference evidence="4 5" key="1">
    <citation type="submission" date="2019-01" db="EMBL/GenBank/DDBJ databases">
        <authorList>
            <person name="Chen W.-M."/>
        </authorList>
    </citation>
    <scope>NUCLEOTIDE SEQUENCE [LARGE SCALE GENOMIC DNA]</scope>
    <source>
        <strain evidence="4 5">CCP-18</strain>
    </source>
</reference>
<accession>A0A437LDW1</accession>
<evidence type="ECO:0000313" key="4">
    <source>
        <dbReference type="EMBL" id="RVT83608.1"/>
    </source>
</evidence>
<evidence type="ECO:0000313" key="5">
    <source>
        <dbReference type="Proteomes" id="UP000288587"/>
    </source>
</evidence>
<gene>
    <name evidence="4" type="ORF">EOD73_13585</name>
</gene>
<dbReference type="Gene3D" id="1.20.1600.10">
    <property type="entry name" value="Outer membrane efflux proteins (OEP)"/>
    <property type="match status" value="1"/>
</dbReference>
<dbReference type="GO" id="GO:0015562">
    <property type="term" value="F:efflux transmembrane transporter activity"/>
    <property type="evidence" value="ECO:0007669"/>
    <property type="project" value="InterPro"/>
</dbReference>
<comment type="caution">
    <text evidence="4">The sequence shown here is derived from an EMBL/GenBank/DDBJ whole genome shotgun (WGS) entry which is preliminary data.</text>
</comment>
<dbReference type="RefSeq" id="WP_127683572.1">
    <property type="nucleotide sequence ID" value="NZ_SACM01000004.1"/>
</dbReference>
<organism evidence="4 5">
    <name type="scientific">Inhella crocodyli</name>
    <dbReference type="NCBI Taxonomy" id="2499851"/>
    <lineage>
        <taxon>Bacteria</taxon>
        <taxon>Pseudomonadati</taxon>
        <taxon>Pseudomonadota</taxon>
        <taxon>Betaproteobacteria</taxon>
        <taxon>Burkholderiales</taxon>
        <taxon>Sphaerotilaceae</taxon>
        <taxon>Inhella</taxon>
    </lineage>
</organism>
<dbReference type="InterPro" id="IPR010131">
    <property type="entry name" value="MdtP/NodT-like"/>
</dbReference>
<dbReference type="PANTHER" id="PTHR30203:SF24">
    <property type="entry name" value="BLR4935 PROTEIN"/>
    <property type="match status" value="1"/>
</dbReference>
<protein>
    <submittedName>
        <fullName evidence="4">TolC family protein</fullName>
    </submittedName>
</protein>
<dbReference type="AlphaFoldDB" id="A0A437LDW1"/>
<name>A0A437LDW1_9BURK</name>
<feature type="coiled-coil region" evidence="2">
    <location>
        <begin position="305"/>
        <end position="339"/>
    </location>
</feature>
<dbReference type="Proteomes" id="UP000288587">
    <property type="component" value="Unassembled WGS sequence"/>
</dbReference>
<feature type="chain" id="PRO_5019080650" evidence="3">
    <location>
        <begin position="22"/>
        <end position="419"/>
    </location>
</feature>
<dbReference type="Pfam" id="PF02321">
    <property type="entry name" value="OEP"/>
    <property type="match status" value="1"/>
</dbReference>
<evidence type="ECO:0000256" key="2">
    <source>
        <dbReference type="SAM" id="Coils"/>
    </source>
</evidence>
<feature type="signal peptide" evidence="3">
    <location>
        <begin position="1"/>
        <end position="21"/>
    </location>
</feature>
<keyword evidence="2" id="KW-0175">Coiled coil</keyword>
<evidence type="ECO:0000256" key="1">
    <source>
        <dbReference type="ARBA" id="ARBA00007613"/>
    </source>
</evidence>
<comment type="similarity">
    <text evidence="1">Belongs to the outer membrane factor (OMF) (TC 1.B.17) family.</text>
</comment>
<dbReference type="OrthoDB" id="8558511at2"/>
<evidence type="ECO:0000256" key="3">
    <source>
        <dbReference type="SAM" id="SignalP"/>
    </source>
</evidence>
<keyword evidence="5" id="KW-1185">Reference proteome</keyword>
<dbReference type="InterPro" id="IPR003423">
    <property type="entry name" value="OMP_efflux"/>
</dbReference>
<dbReference type="PANTHER" id="PTHR30203">
    <property type="entry name" value="OUTER MEMBRANE CATION EFFLUX PROTEIN"/>
    <property type="match status" value="1"/>
</dbReference>
<proteinExistence type="inferred from homology"/>
<feature type="coiled-coil region" evidence="2">
    <location>
        <begin position="148"/>
        <end position="211"/>
    </location>
</feature>